<evidence type="ECO:0000313" key="1">
    <source>
        <dbReference type="EMBL" id="ORX68092.1"/>
    </source>
</evidence>
<name>A0A1Y1W3Z0_9FUNG</name>
<keyword evidence="2" id="KW-1185">Reference proteome</keyword>
<gene>
    <name evidence="1" type="ORF">DL89DRAFT_268627</name>
</gene>
<sequence>MCNFHVALILNKLSSDSILIQKYASIVSVSAIESDRVKEYILMKNAKEK</sequence>
<organism evidence="1 2">
    <name type="scientific">Linderina pennispora</name>
    <dbReference type="NCBI Taxonomy" id="61395"/>
    <lineage>
        <taxon>Eukaryota</taxon>
        <taxon>Fungi</taxon>
        <taxon>Fungi incertae sedis</taxon>
        <taxon>Zoopagomycota</taxon>
        <taxon>Kickxellomycotina</taxon>
        <taxon>Kickxellomycetes</taxon>
        <taxon>Kickxellales</taxon>
        <taxon>Kickxellaceae</taxon>
        <taxon>Linderina</taxon>
    </lineage>
</organism>
<comment type="caution">
    <text evidence="1">The sequence shown here is derived from an EMBL/GenBank/DDBJ whole genome shotgun (WGS) entry which is preliminary data.</text>
</comment>
<dbReference type="RefSeq" id="XP_040741906.1">
    <property type="nucleotide sequence ID" value="XM_040887981.1"/>
</dbReference>
<dbReference type="GeneID" id="63804629"/>
<accession>A0A1Y1W3Z0</accession>
<protein>
    <submittedName>
        <fullName evidence="1">Uncharacterized protein</fullName>
    </submittedName>
</protein>
<dbReference type="EMBL" id="MCFD01000010">
    <property type="protein sequence ID" value="ORX68092.1"/>
    <property type="molecule type" value="Genomic_DNA"/>
</dbReference>
<proteinExistence type="predicted"/>
<reference evidence="1 2" key="1">
    <citation type="submission" date="2016-07" db="EMBL/GenBank/DDBJ databases">
        <title>Pervasive Adenine N6-methylation of Active Genes in Fungi.</title>
        <authorList>
            <consortium name="DOE Joint Genome Institute"/>
            <person name="Mondo S.J."/>
            <person name="Dannebaum R.O."/>
            <person name="Kuo R.C."/>
            <person name="Labutti K."/>
            <person name="Haridas S."/>
            <person name="Kuo A."/>
            <person name="Salamov A."/>
            <person name="Ahrendt S.R."/>
            <person name="Lipzen A."/>
            <person name="Sullivan W."/>
            <person name="Andreopoulos W.B."/>
            <person name="Clum A."/>
            <person name="Lindquist E."/>
            <person name="Daum C."/>
            <person name="Ramamoorthy G.K."/>
            <person name="Gryganskyi A."/>
            <person name="Culley D."/>
            <person name="Magnuson J.K."/>
            <person name="James T.Y."/>
            <person name="O'Malley M.A."/>
            <person name="Stajich J.E."/>
            <person name="Spatafora J.W."/>
            <person name="Visel A."/>
            <person name="Grigoriev I.V."/>
        </authorList>
    </citation>
    <scope>NUCLEOTIDE SEQUENCE [LARGE SCALE GENOMIC DNA]</scope>
    <source>
        <strain evidence="1 2">ATCC 12442</strain>
    </source>
</reference>
<dbReference type="Proteomes" id="UP000193922">
    <property type="component" value="Unassembled WGS sequence"/>
</dbReference>
<dbReference type="AlphaFoldDB" id="A0A1Y1W3Z0"/>
<evidence type="ECO:0000313" key="2">
    <source>
        <dbReference type="Proteomes" id="UP000193922"/>
    </source>
</evidence>